<dbReference type="GO" id="GO:0071973">
    <property type="term" value="P:bacterial-type flagellum-dependent cell motility"/>
    <property type="evidence" value="ECO:0007669"/>
    <property type="project" value="InterPro"/>
</dbReference>
<keyword evidence="6" id="KW-0145">Chemotaxis</keyword>
<dbReference type="Proteomes" id="UP000298714">
    <property type="component" value="Chromosome"/>
</dbReference>
<dbReference type="GO" id="GO:0006935">
    <property type="term" value="P:chemotaxis"/>
    <property type="evidence" value="ECO:0007669"/>
    <property type="project" value="UniProtKB-KW"/>
</dbReference>
<keyword evidence="4" id="KW-0813">Transport</keyword>
<sequence length="139" mass="15935">MKTPYDTVVRLRKNALDALRREMALAEARREEAHRRLTAHFAAIETERAALPAAPFADFGAYLARMRGIEVQLRRDITRLDAEVDALAARIEAEFGEFKTLDLAAEKFREARRREEAQKEQAEFDEAALQRHIRNAGDL</sequence>
<evidence type="ECO:0000256" key="11">
    <source>
        <dbReference type="SAM" id="Coils"/>
    </source>
</evidence>
<evidence type="ECO:0000313" key="12">
    <source>
        <dbReference type="EMBL" id="QCI79511.1"/>
    </source>
</evidence>
<keyword evidence="11" id="KW-0175">Coiled coil</keyword>
<evidence type="ECO:0000256" key="1">
    <source>
        <dbReference type="ARBA" id="ARBA00004413"/>
    </source>
</evidence>
<keyword evidence="10" id="KW-1006">Bacterial flagellum protein export</keyword>
<keyword evidence="5" id="KW-1003">Cell membrane</keyword>
<keyword evidence="9" id="KW-0472">Membrane</keyword>
<dbReference type="EMBL" id="CP039704">
    <property type="protein sequence ID" value="QCI79511.1"/>
    <property type="molecule type" value="Genomic_DNA"/>
</dbReference>
<dbReference type="GO" id="GO:0044781">
    <property type="term" value="P:bacterial-type flagellum organization"/>
    <property type="evidence" value="ECO:0007669"/>
    <property type="project" value="UniProtKB-KW"/>
</dbReference>
<evidence type="ECO:0000256" key="2">
    <source>
        <dbReference type="ARBA" id="ARBA00010004"/>
    </source>
</evidence>
<evidence type="ECO:0000256" key="6">
    <source>
        <dbReference type="ARBA" id="ARBA00022500"/>
    </source>
</evidence>
<dbReference type="AlphaFoldDB" id="A0A4D7C356"/>
<evidence type="ECO:0000256" key="5">
    <source>
        <dbReference type="ARBA" id="ARBA00022475"/>
    </source>
</evidence>
<dbReference type="InterPro" id="IPR053716">
    <property type="entry name" value="Flag_assembly_chemotaxis_eff"/>
</dbReference>
<evidence type="ECO:0000256" key="8">
    <source>
        <dbReference type="ARBA" id="ARBA00022927"/>
    </source>
</evidence>
<dbReference type="Gene3D" id="1.10.287.1700">
    <property type="match status" value="1"/>
</dbReference>
<name>A0A4D7C356_9SPHN</name>
<evidence type="ECO:0000313" key="13">
    <source>
        <dbReference type="Proteomes" id="UP000298714"/>
    </source>
</evidence>
<evidence type="ECO:0000256" key="9">
    <source>
        <dbReference type="ARBA" id="ARBA00023136"/>
    </source>
</evidence>
<dbReference type="KEGG" id="hgn:E6W36_08035"/>
<dbReference type="RefSeq" id="WP_222872306.1">
    <property type="nucleotide sequence ID" value="NZ_CP039704.1"/>
</dbReference>
<keyword evidence="8" id="KW-0653">Protein transport</keyword>
<dbReference type="GO" id="GO:0015031">
    <property type="term" value="P:protein transport"/>
    <property type="evidence" value="ECO:0007669"/>
    <property type="project" value="UniProtKB-KW"/>
</dbReference>
<keyword evidence="13" id="KW-1185">Reference proteome</keyword>
<reference evidence="13" key="1">
    <citation type="submission" date="2019-04" db="EMBL/GenBank/DDBJ databases">
        <title>Complete genome sequence of Sphingomonas sp. W1-2-3.</title>
        <authorList>
            <person name="Im W.T."/>
        </authorList>
    </citation>
    <scope>NUCLEOTIDE SEQUENCE [LARGE SCALE GENOMIC DNA]</scope>
    <source>
        <strain evidence="13">W1-2-3</strain>
    </source>
</reference>
<feature type="coiled-coil region" evidence="11">
    <location>
        <begin position="9"/>
        <end position="36"/>
    </location>
</feature>
<comment type="similarity">
    <text evidence="2">Belongs to the FliJ family.</text>
</comment>
<comment type="subcellular location">
    <subcellularLocation>
        <location evidence="1">Cell membrane</location>
        <topology evidence="1">Peripheral membrane protein</topology>
        <orientation evidence="1">Cytoplasmic side</orientation>
    </subcellularLocation>
</comment>
<dbReference type="InterPro" id="IPR012823">
    <property type="entry name" value="Flagell_FliJ"/>
</dbReference>
<dbReference type="GO" id="GO:0009288">
    <property type="term" value="C:bacterial-type flagellum"/>
    <property type="evidence" value="ECO:0007669"/>
    <property type="project" value="InterPro"/>
</dbReference>
<evidence type="ECO:0000256" key="3">
    <source>
        <dbReference type="ARBA" id="ARBA00020392"/>
    </source>
</evidence>
<proteinExistence type="inferred from homology"/>
<keyword evidence="7" id="KW-1005">Bacterial flagellum biogenesis</keyword>
<dbReference type="GO" id="GO:0005886">
    <property type="term" value="C:plasma membrane"/>
    <property type="evidence" value="ECO:0007669"/>
    <property type="project" value="UniProtKB-SubCell"/>
</dbReference>
<dbReference type="Pfam" id="PF02050">
    <property type="entry name" value="FliJ"/>
    <property type="match status" value="1"/>
</dbReference>
<protein>
    <recommendedName>
        <fullName evidence="3">Flagellar FliJ protein</fullName>
    </recommendedName>
</protein>
<evidence type="ECO:0000256" key="10">
    <source>
        <dbReference type="ARBA" id="ARBA00023225"/>
    </source>
</evidence>
<evidence type="ECO:0000256" key="7">
    <source>
        <dbReference type="ARBA" id="ARBA00022795"/>
    </source>
</evidence>
<accession>A0A4D7C356</accession>
<organism evidence="12 13">
    <name type="scientific">Hankyongella ginsenosidimutans</name>
    <dbReference type="NCBI Taxonomy" id="1763828"/>
    <lineage>
        <taxon>Bacteria</taxon>
        <taxon>Pseudomonadati</taxon>
        <taxon>Pseudomonadota</taxon>
        <taxon>Alphaproteobacteria</taxon>
        <taxon>Sphingomonadales</taxon>
        <taxon>Sphingomonadaceae</taxon>
        <taxon>Hankyongella</taxon>
    </lineage>
</organism>
<gene>
    <name evidence="12" type="ORF">E6W36_08035</name>
</gene>
<evidence type="ECO:0000256" key="4">
    <source>
        <dbReference type="ARBA" id="ARBA00022448"/>
    </source>
</evidence>